<sequence>MSGKKHTYIAVIAASSLAALSSSTALAGGFALREQSTIGAGMSFAGAGTDSYGLSGMFWNPAAINSATGLEWSSNYSLIVPYGSMRAEPGTFPFLSGSNNSGNVGIDGPSAASYGAYRINSDWVVGVAITTPYGLATKPERLWKGSGIAETSKAMAVNTDIVVGYRFNDWLSIAAGPSILYAKARFSRDILGTVPGFQAGTLEDLDDWGVGFTVGATIKPWQGGEIALGYRSPVSLTLGGHLVAGGATTPVEGKVTLPEMATIGFSQVLTPQWTALASLEWRNWSRVQTVPFRATGGPLAGTTPATLNFHYRDGWDMAVGAEYRWDDALTLRGGIAYEIAPVDDSNRSTSIPDGNRFWVSGGASYAFNDHISVDLAYSHGFVPDGKVRQLVSVNPLAPAVTVPFSAKVKAHVDIVSLGFRYKFGSDAVQKMPEAVVKP</sequence>
<organism evidence="9 10">
    <name type="scientific">Labrys miyagiensis</name>
    <dbReference type="NCBI Taxonomy" id="346912"/>
    <lineage>
        <taxon>Bacteria</taxon>
        <taxon>Pseudomonadati</taxon>
        <taxon>Pseudomonadota</taxon>
        <taxon>Alphaproteobacteria</taxon>
        <taxon>Hyphomicrobiales</taxon>
        <taxon>Xanthobacteraceae</taxon>
        <taxon>Labrys</taxon>
    </lineage>
</organism>
<comment type="similarity">
    <text evidence="2">Belongs to the OmpP1/FadL family.</text>
</comment>
<evidence type="ECO:0000256" key="3">
    <source>
        <dbReference type="ARBA" id="ARBA00022452"/>
    </source>
</evidence>
<dbReference type="Gene3D" id="2.40.160.60">
    <property type="entry name" value="Outer membrane protein transport protein (OMPP1/FadL/TodX)"/>
    <property type="match status" value="1"/>
</dbReference>
<dbReference type="Proteomes" id="UP001156882">
    <property type="component" value="Unassembled WGS sequence"/>
</dbReference>
<protein>
    <submittedName>
        <fullName evidence="9">Membrane protein</fullName>
    </submittedName>
</protein>
<dbReference type="PANTHER" id="PTHR35093:SF8">
    <property type="entry name" value="OUTER MEMBRANE PROTEIN NMB0088-RELATED"/>
    <property type="match status" value="1"/>
</dbReference>
<dbReference type="Pfam" id="PF03349">
    <property type="entry name" value="Toluene_X"/>
    <property type="match status" value="1"/>
</dbReference>
<evidence type="ECO:0000313" key="10">
    <source>
        <dbReference type="Proteomes" id="UP001156882"/>
    </source>
</evidence>
<reference evidence="10" key="1">
    <citation type="journal article" date="2019" name="Int. J. Syst. Evol. Microbiol.">
        <title>The Global Catalogue of Microorganisms (GCM) 10K type strain sequencing project: providing services to taxonomists for standard genome sequencing and annotation.</title>
        <authorList>
            <consortium name="The Broad Institute Genomics Platform"/>
            <consortium name="The Broad Institute Genome Sequencing Center for Infectious Disease"/>
            <person name="Wu L."/>
            <person name="Ma J."/>
        </authorList>
    </citation>
    <scope>NUCLEOTIDE SEQUENCE [LARGE SCALE GENOMIC DNA]</scope>
    <source>
        <strain evidence="10">NBRC 101365</strain>
    </source>
</reference>
<evidence type="ECO:0000256" key="8">
    <source>
        <dbReference type="SAM" id="SignalP"/>
    </source>
</evidence>
<dbReference type="PANTHER" id="PTHR35093">
    <property type="entry name" value="OUTER MEMBRANE PROTEIN NMB0088-RELATED"/>
    <property type="match status" value="1"/>
</dbReference>
<accession>A0ABQ6CVJ6</accession>
<dbReference type="SUPFAM" id="SSF56935">
    <property type="entry name" value="Porins"/>
    <property type="match status" value="1"/>
</dbReference>
<feature type="chain" id="PRO_5046299571" evidence="8">
    <location>
        <begin position="28"/>
        <end position="438"/>
    </location>
</feature>
<keyword evidence="3" id="KW-1134">Transmembrane beta strand</keyword>
<proteinExistence type="inferred from homology"/>
<dbReference type="InterPro" id="IPR005017">
    <property type="entry name" value="OMPP1/FadL/TodX"/>
</dbReference>
<evidence type="ECO:0000256" key="5">
    <source>
        <dbReference type="ARBA" id="ARBA00022729"/>
    </source>
</evidence>
<comment type="subcellular location">
    <subcellularLocation>
        <location evidence="1">Cell outer membrane</location>
        <topology evidence="1">Multi-pass membrane protein</topology>
    </subcellularLocation>
</comment>
<evidence type="ECO:0000256" key="4">
    <source>
        <dbReference type="ARBA" id="ARBA00022692"/>
    </source>
</evidence>
<keyword evidence="5 8" id="KW-0732">Signal</keyword>
<evidence type="ECO:0000256" key="6">
    <source>
        <dbReference type="ARBA" id="ARBA00023136"/>
    </source>
</evidence>
<evidence type="ECO:0000256" key="7">
    <source>
        <dbReference type="ARBA" id="ARBA00023237"/>
    </source>
</evidence>
<evidence type="ECO:0000256" key="1">
    <source>
        <dbReference type="ARBA" id="ARBA00004571"/>
    </source>
</evidence>
<name>A0ABQ6CVJ6_9HYPH</name>
<keyword evidence="10" id="KW-1185">Reference proteome</keyword>
<dbReference type="RefSeq" id="WP_284316773.1">
    <property type="nucleotide sequence ID" value="NZ_BSPC01000087.1"/>
</dbReference>
<keyword evidence="4" id="KW-0812">Transmembrane</keyword>
<dbReference type="EMBL" id="BSPC01000087">
    <property type="protein sequence ID" value="GLS23843.1"/>
    <property type="molecule type" value="Genomic_DNA"/>
</dbReference>
<keyword evidence="7" id="KW-0998">Cell outer membrane</keyword>
<evidence type="ECO:0000313" key="9">
    <source>
        <dbReference type="EMBL" id="GLS23843.1"/>
    </source>
</evidence>
<evidence type="ECO:0000256" key="2">
    <source>
        <dbReference type="ARBA" id="ARBA00008163"/>
    </source>
</evidence>
<keyword evidence="6" id="KW-0472">Membrane</keyword>
<gene>
    <name evidence="9" type="primary">ompP1</name>
    <name evidence="9" type="ORF">GCM10007874_68640</name>
</gene>
<feature type="signal peptide" evidence="8">
    <location>
        <begin position="1"/>
        <end position="27"/>
    </location>
</feature>
<comment type="caution">
    <text evidence="9">The sequence shown here is derived from an EMBL/GenBank/DDBJ whole genome shotgun (WGS) entry which is preliminary data.</text>
</comment>